<keyword evidence="4" id="KW-1185">Reference proteome</keyword>
<dbReference type="EMBL" id="CP017015">
    <property type="protein sequence ID" value="AOG61045.1"/>
    <property type="molecule type" value="Genomic_DNA"/>
</dbReference>
<dbReference type="AlphaFoldDB" id="A0A1B3SM89"/>
<accession>A0A1B3SM89</accession>
<sequence>MYTNPFERMRKQKENDEKAKMEAAKEKEKYSKLGAQMGFTQEKGLMPSFIKNIIDDSPKLSVPPFGMSMNNFDTNNSNVSNQPQSSSFGSSMPQTSQRPQNLNQFSPQIPEGSTNQPQSSSFGSSMPQTSQRSQNLNQFSPQIPEGSTNQPQSSSFGSSMPQTSQRPQNLNQFSPQIPGGSTNQHQWSSFGSSMPQTSQRPQNLNQFNDATENLKNNSSQQYMRNSYLNPPENIGVKEPQIEFPKSPLSTINLNSEEKNISKLKNAKQLKLEDLNKIVKRNYMELSDLANNLNNNNTKGQFYMLIGEDVRVHLTTKKFLDKLDLDKNVELDMQEIKLYGSPYLYLLKQIIGYLPEVSLDDKRVLWERTSLFLAATHYGKTGLDIDDLMEELDLFDPIGSIKEEFKAIFEDYNLKEKVIPLTLVGFEEIGFEFITEIIQFVRLLFKKVWQVKFVFEINKSTYQLMQDSEDHHKILDQMDAIVFEKSMEAVVKSVEAEVLDYANISIDNDDLESLTKFDNLFENRFQSSIVENNISQSNNATVQGFEAAWEETEDEIVVPEFFNAPSYDNYDENKNMMENDFSSSSPPSSNYNSFFDETIELQKETKDEYVESAPFVRERPVSMVKSYGVQQQMNPNIDINYKNEDIQDVQSESYFMSKPSFKNETLQNSIADQEVPELDSNIRIRVDLNIKRREEEQKAQEKKEEEQKNIRLSDVEFNPAILADDSNSPIYRRTEPTFNIANSPFARRVVSNDPRSKDEIENGLEKMAQQFSQKQNININDNIHMNNNNNNQSSIKIGGNWTNINRGN</sequence>
<gene>
    <name evidence="3" type="ORF">SHELI_v1c10980</name>
</gene>
<keyword evidence="1" id="KW-0175">Coiled coil</keyword>
<feature type="region of interest" description="Disordered" evidence="2">
    <location>
        <begin position="1"/>
        <end position="31"/>
    </location>
</feature>
<dbReference type="OrthoDB" id="390229at2"/>
<feature type="region of interest" description="Disordered" evidence="2">
    <location>
        <begin position="55"/>
        <end position="204"/>
    </location>
</feature>
<dbReference type="STRING" id="216938.SHELI_v1c10980"/>
<dbReference type="KEGG" id="shj:SHELI_v1c10980"/>
<feature type="compositionally biased region" description="Basic and acidic residues" evidence="2">
    <location>
        <begin position="7"/>
        <end position="31"/>
    </location>
</feature>
<evidence type="ECO:0000313" key="4">
    <source>
        <dbReference type="Proteomes" id="UP000094378"/>
    </source>
</evidence>
<proteinExistence type="predicted"/>
<dbReference type="RefSeq" id="WP_069117462.1">
    <property type="nucleotide sequence ID" value="NZ_CP017015.1"/>
</dbReference>
<name>A0A1B3SM89_9MOLU</name>
<evidence type="ECO:0000256" key="1">
    <source>
        <dbReference type="SAM" id="Coils"/>
    </source>
</evidence>
<protein>
    <submittedName>
        <fullName evidence="3">Uncharacterized protein</fullName>
    </submittedName>
</protein>
<feature type="compositionally biased region" description="Polar residues" evidence="2">
    <location>
        <begin position="98"/>
        <end position="204"/>
    </location>
</feature>
<feature type="compositionally biased region" description="Low complexity" evidence="2">
    <location>
        <begin position="68"/>
        <end position="97"/>
    </location>
</feature>
<evidence type="ECO:0000256" key="2">
    <source>
        <dbReference type="SAM" id="MobiDB-lite"/>
    </source>
</evidence>
<organism evidence="3 4">
    <name type="scientific">Spiroplasma helicoides</name>
    <dbReference type="NCBI Taxonomy" id="216938"/>
    <lineage>
        <taxon>Bacteria</taxon>
        <taxon>Bacillati</taxon>
        <taxon>Mycoplasmatota</taxon>
        <taxon>Mollicutes</taxon>
        <taxon>Entomoplasmatales</taxon>
        <taxon>Spiroplasmataceae</taxon>
        <taxon>Spiroplasma</taxon>
    </lineage>
</organism>
<evidence type="ECO:0000313" key="3">
    <source>
        <dbReference type="EMBL" id="AOG61045.1"/>
    </source>
</evidence>
<feature type="coiled-coil region" evidence="1">
    <location>
        <begin position="253"/>
        <end position="295"/>
    </location>
</feature>
<dbReference type="Proteomes" id="UP000094378">
    <property type="component" value="Chromosome"/>
</dbReference>
<feature type="region of interest" description="Disordered" evidence="2">
    <location>
        <begin position="787"/>
        <end position="807"/>
    </location>
</feature>
<reference evidence="3 4" key="1">
    <citation type="submission" date="2016-08" db="EMBL/GenBank/DDBJ databases">
        <title>Complete genome sequence of Spiroplasma helicoides TABS-2 (DSM 22551).</title>
        <authorList>
            <person name="Shen W.-Y."/>
            <person name="Lo W.-S."/>
            <person name="Lai Y.-C."/>
            <person name="Kuo C.-H."/>
        </authorList>
    </citation>
    <scope>NUCLEOTIDE SEQUENCE [LARGE SCALE GENOMIC DNA]</scope>
    <source>
        <strain evidence="3 4">TABS-2</strain>
    </source>
</reference>
<feature type="compositionally biased region" description="Polar residues" evidence="2">
    <location>
        <begin position="791"/>
        <end position="807"/>
    </location>
</feature>